<name>A0A131ZAK1_RHIAP</name>
<dbReference type="InterPro" id="IPR018114">
    <property type="entry name" value="TRYPSIN_HIS"/>
</dbReference>
<dbReference type="InterPro" id="IPR001254">
    <property type="entry name" value="Trypsin_dom"/>
</dbReference>
<evidence type="ECO:0000259" key="3">
    <source>
        <dbReference type="PROSITE" id="PS50240"/>
    </source>
</evidence>
<feature type="domain" description="Peptidase S1" evidence="3">
    <location>
        <begin position="85"/>
        <end position="203"/>
    </location>
</feature>
<keyword evidence="1" id="KW-1015">Disulfide bond</keyword>
<dbReference type="PROSITE" id="PS50240">
    <property type="entry name" value="TRYPSIN_DOM"/>
    <property type="match status" value="1"/>
</dbReference>
<dbReference type="InterPro" id="IPR043504">
    <property type="entry name" value="Peptidase_S1_PA_chymotrypsin"/>
</dbReference>
<feature type="non-terminal residue" evidence="4">
    <location>
        <position position="1"/>
    </location>
</feature>
<evidence type="ECO:0000313" key="4">
    <source>
        <dbReference type="EMBL" id="JAP88369.1"/>
    </source>
</evidence>
<dbReference type="SUPFAM" id="SSF50494">
    <property type="entry name" value="Trypsin-like serine proteases"/>
    <property type="match status" value="1"/>
</dbReference>
<dbReference type="GO" id="GO:0006508">
    <property type="term" value="P:proteolysis"/>
    <property type="evidence" value="ECO:0007669"/>
    <property type="project" value="UniProtKB-KW"/>
</dbReference>
<dbReference type="AlphaFoldDB" id="A0A131ZAK1"/>
<comment type="similarity">
    <text evidence="2">Belongs to the peptidase S1 family. CLIP subfamily.</text>
</comment>
<keyword evidence="4" id="KW-0378">Hydrolase</keyword>
<proteinExistence type="inferred from homology"/>
<evidence type="ECO:0000256" key="1">
    <source>
        <dbReference type="ARBA" id="ARBA00023157"/>
    </source>
</evidence>
<feature type="non-terminal residue" evidence="4">
    <location>
        <position position="203"/>
    </location>
</feature>
<sequence>QGNIFQEGFFSLVLHYPLFCTKKQILNSGLAFYKTCREFDKRMTAIMVKFLIGFSLLLVTLQGLSAQKETLNPEGCGVSYSKTMIVNGTEVKDARYLWMVFLDAYFPTDTYGCGGTVITKRHVLTAAHCLIEKNAYAHKVVVSYGSVDRRRAKTVWASKMLIHKDYDNSKTKNDIALLEVKYPFTFGKEVKPICLEMAPMPIV</sequence>
<dbReference type="PRINTS" id="PR00722">
    <property type="entry name" value="CHYMOTRYPSIN"/>
</dbReference>
<dbReference type="Gene3D" id="2.40.10.10">
    <property type="entry name" value="Trypsin-like serine proteases"/>
    <property type="match status" value="1"/>
</dbReference>
<accession>A0A131ZAK1</accession>
<evidence type="ECO:0000256" key="2">
    <source>
        <dbReference type="ARBA" id="ARBA00024195"/>
    </source>
</evidence>
<dbReference type="FunFam" id="2.40.10.10:FF:000068">
    <property type="entry name" value="transmembrane protease serine 2"/>
    <property type="match status" value="1"/>
</dbReference>
<dbReference type="EMBL" id="GEDV01000188">
    <property type="protein sequence ID" value="JAP88369.1"/>
    <property type="molecule type" value="Transcribed_RNA"/>
</dbReference>
<protein>
    <submittedName>
        <fullName evidence="4">Tick serine protease</fullName>
    </submittedName>
</protein>
<dbReference type="InterPro" id="IPR009003">
    <property type="entry name" value="Peptidase_S1_PA"/>
</dbReference>
<dbReference type="PANTHER" id="PTHR24256">
    <property type="entry name" value="TRYPTASE-RELATED"/>
    <property type="match status" value="1"/>
</dbReference>
<dbReference type="InterPro" id="IPR001314">
    <property type="entry name" value="Peptidase_S1A"/>
</dbReference>
<keyword evidence="4" id="KW-0645">Protease</keyword>
<reference evidence="4" key="1">
    <citation type="journal article" date="2016" name="Ticks Tick Borne Dis.">
        <title>De novo assembly and annotation of the salivary gland transcriptome of Rhipicephalus appendiculatus male and female ticks during blood feeding.</title>
        <authorList>
            <person name="de Castro M.H."/>
            <person name="de Klerk D."/>
            <person name="Pienaar R."/>
            <person name="Latif A.A."/>
            <person name="Rees D.J."/>
            <person name="Mans B.J."/>
        </authorList>
    </citation>
    <scope>NUCLEOTIDE SEQUENCE</scope>
    <source>
        <tissue evidence="4">Salivary glands</tissue>
    </source>
</reference>
<dbReference type="InterPro" id="IPR051487">
    <property type="entry name" value="Ser/Thr_Proteases_Immune/Dev"/>
</dbReference>
<dbReference type="Pfam" id="PF00089">
    <property type="entry name" value="Trypsin"/>
    <property type="match status" value="1"/>
</dbReference>
<dbReference type="SMART" id="SM00020">
    <property type="entry name" value="Tryp_SPc"/>
    <property type="match status" value="1"/>
</dbReference>
<dbReference type="PROSITE" id="PS00134">
    <property type="entry name" value="TRYPSIN_HIS"/>
    <property type="match status" value="1"/>
</dbReference>
<dbReference type="GO" id="GO:0004252">
    <property type="term" value="F:serine-type endopeptidase activity"/>
    <property type="evidence" value="ECO:0007669"/>
    <property type="project" value="InterPro"/>
</dbReference>
<organism evidence="4">
    <name type="scientific">Rhipicephalus appendiculatus</name>
    <name type="common">Brown ear tick</name>
    <dbReference type="NCBI Taxonomy" id="34631"/>
    <lineage>
        <taxon>Eukaryota</taxon>
        <taxon>Metazoa</taxon>
        <taxon>Ecdysozoa</taxon>
        <taxon>Arthropoda</taxon>
        <taxon>Chelicerata</taxon>
        <taxon>Arachnida</taxon>
        <taxon>Acari</taxon>
        <taxon>Parasitiformes</taxon>
        <taxon>Ixodida</taxon>
        <taxon>Ixodoidea</taxon>
        <taxon>Ixodidae</taxon>
        <taxon>Rhipicephalinae</taxon>
        <taxon>Rhipicephalus</taxon>
        <taxon>Rhipicephalus</taxon>
    </lineage>
</organism>